<evidence type="ECO:0000313" key="1">
    <source>
        <dbReference type="EMBL" id="PRQ54421.1"/>
    </source>
</evidence>
<name>A0A2P6S6V4_ROSCH</name>
<reference evidence="1 2" key="1">
    <citation type="journal article" date="2018" name="Nat. Genet.">
        <title>The Rosa genome provides new insights in the design of modern roses.</title>
        <authorList>
            <person name="Bendahmane M."/>
        </authorList>
    </citation>
    <scope>NUCLEOTIDE SEQUENCE [LARGE SCALE GENOMIC DNA]</scope>
    <source>
        <strain evidence="2">cv. Old Blush</strain>
    </source>
</reference>
<organism evidence="1 2">
    <name type="scientific">Rosa chinensis</name>
    <name type="common">China rose</name>
    <dbReference type="NCBI Taxonomy" id="74649"/>
    <lineage>
        <taxon>Eukaryota</taxon>
        <taxon>Viridiplantae</taxon>
        <taxon>Streptophyta</taxon>
        <taxon>Embryophyta</taxon>
        <taxon>Tracheophyta</taxon>
        <taxon>Spermatophyta</taxon>
        <taxon>Magnoliopsida</taxon>
        <taxon>eudicotyledons</taxon>
        <taxon>Gunneridae</taxon>
        <taxon>Pentapetalae</taxon>
        <taxon>rosids</taxon>
        <taxon>fabids</taxon>
        <taxon>Rosales</taxon>
        <taxon>Rosaceae</taxon>
        <taxon>Rosoideae</taxon>
        <taxon>Rosoideae incertae sedis</taxon>
        <taxon>Rosa</taxon>
    </lineage>
</organism>
<evidence type="ECO:0000313" key="2">
    <source>
        <dbReference type="Proteomes" id="UP000238479"/>
    </source>
</evidence>
<keyword evidence="2" id="KW-1185">Reference proteome</keyword>
<dbReference type="Gramene" id="PRQ54421">
    <property type="protein sequence ID" value="PRQ54421"/>
    <property type="gene ID" value="RchiOBHm_Chr1g0313391"/>
</dbReference>
<accession>A0A2P6S6V4</accession>
<proteinExistence type="predicted"/>
<dbReference type="AlphaFoldDB" id="A0A2P6S6V4"/>
<dbReference type="Proteomes" id="UP000238479">
    <property type="component" value="Chromosome 1"/>
</dbReference>
<gene>
    <name evidence="1" type="ORF">RchiOBHm_Chr1g0313391</name>
</gene>
<comment type="caution">
    <text evidence="1">The sequence shown here is derived from an EMBL/GenBank/DDBJ whole genome shotgun (WGS) entry which is preliminary data.</text>
</comment>
<protein>
    <submittedName>
        <fullName evidence="1">Uncharacterized protein</fullName>
    </submittedName>
</protein>
<dbReference type="EMBL" id="PDCK01000039">
    <property type="protein sequence ID" value="PRQ54421.1"/>
    <property type="molecule type" value="Genomic_DNA"/>
</dbReference>
<sequence length="52" mass="5996">MCECYIHGNTTKYLQVPDGVVPSGVALVYQEIEQQRELDDLVYIFRLCGFKL</sequence>